<dbReference type="PANTHER" id="PTHR19303">
    <property type="entry name" value="TRANSPOSON"/>
    <property type="match status" value="1"/>
</dbReference>
<keyword evidence="2" id="KW-1185">Reference proteome</keyword>
<dbReference type="GO" id="GO:0005634">
    <property type="term" value="C:nucleus"/>
    <property type="evidence" value="ECO:0007669"/>
    <property type="project" value="TreeGrafter"/>
</dbReference>
<reference evidence="3" key="1">
    <citation type="submission" date="2019-12" db="UniProtKB">
        <authorList>
            <consortium name="WormBaseParasite"/>
        </authorList>
    </citation>
    <scope>IDENTIFICATION</scope>
</reference>
<name>A0A5S6Q5J3_TRIMR</name>
<dbReference type="InterPro" id="IPR036397">
    <property type="entry name" value="RNaseH_sf"/>
</dbReference>
<evidence type="ECO:0000313" key="3">
    <source>
        <dbReference type="WBParaSite" id="TMUE_0000002495.1"/>
    </source>
</evidence>
<proteinExistence type="predicted"/>
<protein>
    <submittedName>
        <fullName evidence="3">DDE-1 domain-containing protein</fullName>
    </submittedName>
</protein>
<dbReference type="InterPro" id="IPR004875">
    <property type="entry name" value="DDE_SF_endonuclease_dom"/>
</dbReference>
<dbReference type="Proteomes" id="UP000046395">
    <property type="component" value="Unassembled WGS sequence"/>
</dbReference>
<evidence type="ECO:0000313" key="2">
    <source>
        <dbReference type="Proteomes" id="UP000046395"/>
    </source>
</evidence>
<feature type="domain" description="DDE-1" evidence="1">
    <location>
        <begin position="43"/>
        <end position="225"/>
    </location>
</feature>
<accession>A0A5S6Q5J3</accession>
<dbReference type="InterPro" id="IPR050863">
    <property type="entry name" value="CenT-Element_Derived"/>
</dbReference>
<dbReference type="Gene3D" id="3.30.420.10">
    <property type="entry name" value="Ribonuclease H-like superfamily/Ribonuclease H"/>
    <property type="match status" value="1"/>
</dbReference>
<organism evidence="2 3">
    <name type="scientific">Trichuris muris</name>
    <name type="common">Mouse whipworm</name>
    <dbReference type="NCBI Taxonomy" id="70415"/>
    <lineage>
        <taxon>Eukaryota</taxon>
        <taxon>Metazoa</taxon>
        <taxon>Ecdysozoa</taxon>
        <taxon>Nematoda</taxon>
        <taxon>Enoplea</taxon>
        <taxon>Dorylaimia</taxon>
        <taxon>Trichinellida</taxon>
        <taxon>Trichuridae</taxon>
        <taxon>Trichuris</taxon>
    </lineage>
</organism>
<dbReference type="STRING" id="70415.A0A5S6Q5J3"/>
<dbReference type="PANTHER" id="PTHR19303:SF26">
    <property type="entry name" value="TIGGER TRANSPOSABLE ELEMENT-DERIVED PROTEIN 1"/>
    <property type="match status" value="1"/>
</dbReference>
<dbReference type="AlphaFoldDB" id="A0A5S6Q5J3"/>
<dbReference type="WBParaSite" id="TMUE_0000002495.1">
    <property type="protein sequence ID" value="TMUE_0000002495.1"/>
    <property type="gene ID" value="WBGene00298333"/>
</dbReference>
<dbReference type="GO" id="GO:0003677">
    <property type="term" value="F:DNA binding"/>
    <property type="evidence" value="ECO:0007669"/>
    <property type="project" value="TreeGrafter"/>
</dbReference>
<sequence>MRGDIHLTKFLTQMKHVFFWKRMLKRTYLSKEERTAPGFKAAKDHMTLLLGGNASGELKFKPLVVYHSQTPRAMKGYSKAHLPVVWRANKKGWVTRTVFQEWFISYFKPAVEQYYHSKNLENKTLLILDNAPGHPPNLEDFVDNVEVIFLPPNTTCLIQPMDQGVIATFKAYHLRRTFSEMIKFLNGDAERTPREFWHDYHIMKAIDNLAEACKEVKPRTMKLAWREIHPELFADMLTVEQPLQNAHQDIAELAHHAGFSEVNEADIVELLQSHEEDLSNEDLMEMEQQRAHDGKDDELGNEEPQRFLTAKDLSEAFDLLDKAMAIFTEKDPQRERSSEANRIIMSGYKCYRELYEQKKKRVQQQTLDSFLKVPANQGIHSPKLV</sequence>
<evidence type="ECO:0000259" key="1">
    <source>
        <dbReference type="Pfam" id="PF03184"/>
    </source>
</evidence>
<dbReference type="Pfam" id="PF03184">
    <property type="entry name" value="DDE_1"/>
    <property type="match status" value="1"/>
</dbReference>